<evidence type="ECO:0000256" key="2">
    <source>
        <dbReference type="ARBA" id="ARBA00008193"/>
    </source>
</evidence>
<evidence type="ECO:0000256" key="6">
    <source>
        <dbReference type="ARBA" id="ARBA00023136"/>
    </source>
</evidence>
<dbReference type="PANTHER" id="PTHR30506">
    <property type="entry name" value="INNER MEMBRANE PROTEIN"/>
    <property type="match status" value="1"/>
</dbReference>
<dbReference type="RefSeq" id="WP_101073528.1">
    <property type="nucleotide sequence ID" value="NZ_PISP01000003.1"/>
</dbReference>
<dbReference type="AlphaFoldDB" id="A0A2N0VFU1"/>
<dbReference type="PANTHER" id="PTHR30506:SF3">
    <property type="entry name" value="UPF0126 INNER MEMBRANE PROTEIN YADS-RELATED"/>
    <property type="match status" value="1"/>
</dbReference>
<evidence type="ECO:0000313" key="10">
    <source>
        <dbReference type="Proteomes" id="UP000233398"/>
    </source>
</evidence>
<evidence type="ECO:0000256" key="1">
    <source>
        <dbReference type="ARBA" id="ARBA00004651"/>
    </source>
</evidence>
<evidence type="ECO:0000259" key="8">
    <source>
        <dbReference type="Pfam" id="PF03458"/>
    </source>
</evidence>
<feature type="transmembrane region" description="Helical" evidence="7">
    <location>
        <begin position="64"/>
        <end position="85"/>
    </location>
</feature>
<evidence type="ECO:0000256" key="5">
    <source>
        <dbReference type="ARBA" id="ARBA00022989"/>
    </source>
</evidence>
<comment type="similarity">
    <text evidence="2">Belongs to the UPF0126 family.</text>
</comment>
<dbReference type="InterPro" id="IPR005115">
    <property type="entry name" value="Gly_transporter"/>
</dbReference>
<evidence type="ECO:0000313" key="9">
    <source>
        <dbReference type="EMBL" id="PKD43053.1"/>
    </source>
</evidence>
<feature type="transmembrane region" description="Helical" evidence="7">
    <location>
        <begin position="176"/>
        <end position="194"/>
    </location>
</feature>
<sequence length="207" mass="22164">MLLEPEQIILIIEAAGTFAFAVSGATAAIRSRFDLFGIFVLAFVTAIGGGTIRDVMIGNLPVNWLTDTLAITSVIAGFIFTLLIYRRMKKLEGWLFTFDAAGLGLFTVMGTQIGLEAGMSVGISIALGTITGCFGGVLRDVLAGTKPLIFQEEIYAMAAVTGGIIFTLILNFFDALFVAQLTGIVVIVFIRVIAVRYKVGLPRMNVD</sequence>
<feature type="transmembrane region" description="Helical" evidence="7">
    <location>
        <begin position="121"/>
        <end position="142"/>
    </location>
</feature>
<evidence type="ECO:0000256" key="7">
    <source>
        <dbReference type="SAM" id="Phobius"/>
    </source>
</evidence>
<feature type="domain" description="Glycine transporter" evidence="8">
    <location>
        <begin position="97"/>
        <end position="169"/>
    </location>
</feature>
<reference evidence="9 10" key="1">
    <citation type="submission" date="2017-11" db="EMBL/GenBank/DDBJ databases">
        <title>Rhodohalobacter 15182 sp. nov., isolated from a salt lake.</title>
        <authorList>
            <person name="Han S."/>
        </authorList>
    </citation>
    <scope>NUCLEOTIDE SEQUENCE [LARGE SCALE GENOMIC DNA]</scope>
    <source>
        <strain evidence="9 10">15182</strain>
    </source>
</reference>
<feature type="transmembrane region" description="Helical" evidence="7">
    <location>
        <begin position="6"/>
        <end position="28"/>
    </location>
</feature>
<feature type="transmembrane region" description="Helical" evidence="7">
    <location>
        <begin position="35"/>
        <end position="52"/>
    </location>
</feature>
<accession>A0A2N0VFU1</accession>
<protein>
    <recommendedName>
        <fullName evidence="8">Glycine transporter domain-containing protein</fullName>
    </recommendedName>
</protein>
<comment type="subcellular location">
    <subcellularLocation>
        <location evidence="1">Cell membrane</location>
        <topology evidence="1">Multi-pass membrane protein</topology>
    </subcellularLocation>
</comment>
<proteinExistence type="inferred from homology"/>
<organism evidence="9 10">
    <name type="scientific">Rhodohalobacter barkolensis</name>
    <dbReference type="NCBI Taxonomy" id="2053187"/>
    <lineage>
        <taxon>Bacteria</taxon>
        <taxon>Pseudomonadati</taxon>
        <taxon>Balneolota</taxon>
        <taxon>Balneolia</taxon>
        <taxon>Balneolales</taxon>
        <taxon>Balneolaceae</taxon>
        <taxon>Rhodohalobacter</taxon>
    </lineage>
</organism>
<evidence type="ECO:0000256" key="4">
    <source>
        <dbReference type="ARBA" id="ARBA00022692"/>
    </source>
</evidence>
<feature type="transmembrane region" description="Helical" evidence="7">
    <location>
        <begin position="94"/>
        <end position="115"/>
    </location>
</feature>
<dbReference type="GO" id="GO:0005886">
    <property type="term" value="C:plasma membrane"/>
    <property type="evidence" value="ECO:0007669"/>
    <property type="project" value="UniProtKB-SubCell"/>
</dbReference>
<dbReference type="Pfam" id="PF03458">
    <property type="entry name" value="Gly_transporter"/>
    <property type="match status" value="2"/>
</dbReference>
<dbReference type="Proteomes" id="UP000233398">
    <property type="component" value="Unassembled WGS sequence"/>
</dbReference>
<dbReference type="EMBL" id="PISP01000003">
    <property type="protein sequence ID" value="PKD43053.1"/>
    <property type="molecule type" value="Genomic_DNA"/>
</dbReference>
<dbReference type="OrthoDB" id="9791874at2"/>
<gene>
    <name evidence="9" type="ORF">CWD77_10485</name>
</gene>
<keyword evidence="6 7" id="KW-0472">Membrane</keyword>
<keyword evidence="4 7" id="KW-0812">Transmembrane</keyword>
<keyword evidence="3" id="KW-1003">Cell membrane</keyword>
<keyword evidence="5 7" id="KW-1133">Transmembrane helix</keyword>
<evidence type="ECO:0000256" key="3">
    <source>
        <dbReference type="ARBA" id="ARBA00022475"/>
    </source>
</evidence>
<comment type="caution">
    <text evidence="9">The sequence shown here is derived from an EMBL/GenBank/DDBJ whole genome shotgun (WGS) entry which is preliminary data.</text>
</comment>
<feature type="transmembrane region" description="Helical" evidence="7">
    <location>
        <begin position="154"/>
        <end position="170"/>
    </location>
</feature>
<feature type="domain" description="Glycine transporter" evidence="8">
    <location>
        <begin position="11"/>
        <end position="84"/>
    </location>
</feature>
<keyword evidence="10" id="KW-1185">Reference proteome</keyword>
<name>A0A2N0VFU1_9BACT</name>